<name>A0A074WT25_9PEZI</name>
<dbReference type="HOGENOM" id="CLU_121037_1_0_1"/>
<reference evidence="1 2" key="1">
    <citation type="journal article" date="2014" name="BMC Genomics">
        <title>Genome sequencing of four Aureobasidium pullulans varieties: biotechnological potential, stress tolerance, and description of new species.</title>
        <authorList>
            <person name="Gostin Ar C."/>
            <person name="Ohm R.A."/>
            <person name="Kogej T."/>
            <person name="Sonjak S."/>
            <person name="Turk M."/>
            <person name="Zajc J."/>
            <person name="Zalar P."/>
            <person name="Grube M."/>
            <person name="Sun H."/>
            <person name="Han J."/>
            <person name="Sharma A."/>
            <person name="Chiniquy J."/>
            <person name="Ngan C.Y."/>
            <person name="Lipzen A."/>
            <person name="Barry K."/>
            <person name="Grigoriev I.V."/>
            <person name="Gunde-Cimerman N."/>
        </authorList>
    </citation>
    <scope>NUCLEOTIDE SEQUENCE [LARGE SCALE GENOMIC DNA]</scope>
    <source>
        <strain evidence="1 2">CBS 147.97</strain>
    </source>
</reference>
<dbReference type="GeneID" id="25409222"/>
<evidence type="ECO:0000313" key="1">
    <source>
        <dbReference type="EMBL" id="KEQ76350.1"/>
    </source>
</evidence>
<accession>A0A074WT25</accession>
<protein>
    <submittedName>
        <fullName evidence="1">Uncharacterized protein</fullName>
    </submittedName>
</protein>
<dbReference type="Proteomes" id="UP000027730">
    <property type="component" value="Unassembled WGS sequence"/>
</dbReference>
<dbReference type="OrthoDB" id="3649348at2759"/>
<dbReference type="RefSeq" id="XP_013430027.1">
    <property type="nucleotide sequence ID" value="XM_013574573.1"/>
</dbReference>
<sequence length="190" mass="20292">MRVAFTLQQFIGPRTPQLSSYSKVVFSKNIKAPSKPRFLNTFSTMSLSSPVPIALCGKSQVMATNFSSSMEKEGYEVVHTCNDIDSAKSTLPSLLSSSSGPVAVVIGKGFYESEMQEIIEHCKSEAKSAKTVWLLPDDDKFSAYMKLKAVASAGTMLPGMIAERAADALRENGVVAGGSLEGVKSGVHGF</sequence>
<organism evidence="1 2">
    <name type="scientific">Aureobasidium namibiae CBS 147.97</name>
    <dbReference type="NCBI Taxonomy" id="1043004"/>
    <lineage>
        <taxon>Eukaryota</taxon>
        <taxon>Fungi</taxon>
        <taxon>Dikarya</taxon>
        <taxon>Ascomycota</taxon>
        <taxon>Pezizomycotina</taxon>
        <taxon>Dothideomycetes</taxon>
        <taxon>Dothideomycetidae</taxon>
        <taxon>Dothideales</taxon>
        <taxon>Saccotheciaceae</taxon>
        <taxon>Aureobasidium</taxon>
    </lineage>
</organism>
<gene>
    <name evidence="1" type="ORF">M436DRAFT_39575</name>
</gene>
<dbReference type="AlphaFoldDB" id="A0A074WT25"/>
<proteinExistence type="predicted"/>
<dbReference type="EMBL" id="KL584704">
    <property type="protein sequence ID" value="KEQ76350.1"/>
    <property type="molecule type" value="Genomic_DNA"/>
</dbReference>
<keyword evidence="2" id="KW-1185">Reference proteome</keyword>
<evidence type="ECO:0000313" key="2">
    <source>
        <dbReference type="Proteomes" id="UP000027730"/>
    </source>
</evidence>